<evidence type="ECO:0000256" key="2">
    <source>
        <dbReference type="ARBA" id="ARBA00022777"/>
    </source>
</evidence>
<dbReference type="HAMAP" id="MF_00361">
    <property type="entry name" value="NAD_kinase"/>
    <property type="match status" value="1"/>
</dbReference>
<evidence type="ECO:0000313" key="8">
    <source>
        <dbReference type="Proteomes" id="UP001482154"/>
    </source>
</evidence>
<dbReference type="Gene3D" id="3.40.50.10330">
    <property type="entry name" value="Probable inorganic polyphosphate/atp-NAD kinase, domain 1"/>
    <property type="match status" value="1"/>
</dbReference>
<proteinExistence type="inferred from homology"/>
<dbReference type="RefSeq" id="WP_117944860.1">
    <property type="nucleotide sequence ID" value="NZ_JBBNIN010000004.1"/>
</dbReference>
<keyword evidence="6" id="KW-0067">ATP-binding</keyword>
<keyword evidence="1 6" id="KW-0808">Transferase</keyword>
<evidence type="ECO:0000256" key="5">
    <source>
        <dbReference type="ARBA" id="ARBA00047925"/>
    </source>
</evidence>
<evidence type="ECO:0000256" key="3">
    <source>
        <dbReference type="ARBA" id="ARBA00022857"/>
    </source>
</evidence>
<dbReference type="SUPFAM" id="SSF111331">
    <property type="entry name" value="NAD kinase/diacylglycerol kinase-like"/>
    <property type="match status" value="1"/>
</dbReference>
<keyword evidence="6" id="KW-0963">Cytoplasm</keyword>
<feature type="binding site" evidence="6">
    <location>
        <begin position="63"/>
        <end position="64"/>
    </location>
    <ligand>
        <name>NAD(+)</name>
        <dbReference type="ChEBI" id="CHEBI:57540"/>
    </ligand>
</feature>
<feature type="binding site" evidence="6">
    <location>
        <position position="68"/>
    </location>
    <ligand>
        <name>NAD(+)</name>
        <dbReference type="ChEBI" id="CHEBI:57540"/>
    </ligand>
</feature>
<comment type="subcellular location">
    <subcellularLocation>
        <location evidence="6">Cytoplasm</location>
    </subcellularLocation>
</comment>
<comment type="caution">
    <text evidence="6">Lacks conserved residue(s) required for the propagation of feature annotation.</text>
</comment>
<dbReference type="GO" id="GO:0016301">
    <property type="term" value="F:kinase activity"/>
    <property type="evidence" value="ECO:0007669"/>
    <property type="project" value="UniProtKB-KW"/>
</dbReference>
<dbReference type="InterPro" id="IPR017437">
    <property type="entry name" value="ATP-NAD_kinase_PpnK-typ_C"/>
</dbReference>
<comment type="catalytic activity">
    <reaction evidence="5 6">
        <text>NAD(+) + ATP = ADP + NADP(+) + H(+)</text>
        <dbReference type="Rhea" id="RHEA:18629"/>
        <dbReference type="ChEBI" id="CHEBI:15378"/>
        <dbReference type="ChEBI" id="CHEBI:30616"/>
        <dbReference type="ChEBI" id="CHEBI:57540"/>
        <dbReference type="ChEBI" id="CHEBI:58349"/>
        <dbReference type="ChEBI" id="CHEBI:456216"/>
        <dbReference type="EC" id="2.7.1.23"/>
    </reaction>
</comment>
<organism evidence="7 8">
    <name type="scientific">Anaerostipes amylophilus</name>
    <dbReference type="NCBI Taxonomy" id="2981779"/>
    <lineage>
        <taxon>Bacteria</taxon>
        <taxon>Bacillati</taxon>
        <taxon>Bacillota</taxon>
        <taxon>Clostridia</taxon>
        <taxon>Lachnospirales</taxon>
        <taxon>Lachnospiraceae</taxon>
        <taxon>Anaerostipes</taxon>
    </lineage>
</organism>
<dbReference type="PANTHER" id="PTHR20275">
    <property type="entry name" value="NAD KINASE"/>
    <property type="match status" value="1"/>
</dbReference>
<keyword evidence="3 6" id="KW-0521">NADP</keyword>
<dbReference type="Pfam" id="PF20143">
    <property type="entry name" value="NAD_kinase_C"/>
    <property type="match status" value="1"/>
</dbReference>
<dbReference type="InterPro" id="IPR017438">
    <property type="entry name" value="ATP-NAD_kinase_N"/>
</dbReference>
<feature type="active site" description="Proton acceptor" evidence="6">
    <location>
        <position position="63"/>
    </location>
</feature>
<feature type="binding site" evidence="6">
    <location>
        <position position="167"/>
    </location>
    <ligand>
        <name>NAD(+)</name>
        <dbReference type="ChEBI" id="CHEBI:57540"/>
    </ligand>
</feature>
<dbReference type="EC" id="2.7.1.23" evidence="6"/>
<accession>A0ABV1IT31</accession>
<dbReference type="PANTHER" id="PTHR20275:SF0">
    <property type="entry name" value="NAD KINASE"/>
    <property type="match status" value="1"/>
</dbReference>
<sequence>MKNFLILTNEQKDPGFRISKQIQDYIEKNGGKSHRMCEFTRHIQKDMKCITKDTECVIVLGGDGTMLHAARLVVDHDIPMVGVNLGTLGFLTEIELSKLYEGLDGLLNDTFQVEERMMLDGRVIHADQETDHLPALNDVVIARSGFSRIISFRIMVNGKLLDVYEADGIIISTPTGSTGYNLSAGGPVVNPKANVILVTPICPHSLQSKSLVLSQDDEIDIYIENVRESQLEEAYVTFDGQVARKLQPGDVLQVRRSKKIARIIKVKGDSFYRILRIKVGGQNEEE</sequence>
<comment type="similarity">
    <text evidence="6">Belongs to the NAD kinase family.</text>
</comment>
<feature type="binding site" evidence="6">
    <location>
        <begin position="137"/>
        <end position="138"/>
    </location>
    <ligand>
        <name>NAD(+)</name>
        <dbReference type="ChEBI" id="CHEBI:57540"/>
    </ligand>
</feature>
<keyword evidence="2 6" id="KW-0418">Kinase</keyword>
<feature type="binding site" evidence="6">
    <location>
        <position position="148"/>
    </location>
    <ligand>
        <name>NAD(+)</name>
        <dbReference type="ChEBI" id="CHEBI:57540"/>
    </ligand>
</feature>
<dbReference type="InterPro" id="IPR016064">
    <property type="entry name" value="NAD/diacylglycerol_kinase_sf"/>
</dbReference>
<keyword evidence="4 6" id="KW-0520">NAD</keyword>
<feature type="binding site" evidence="6">
    <location>
        <position position="241"/>
    </location>
    <ligand>
        <name>NAD(+)</name>
        <dbReference type="ChEBI" id="CHEBI:57540"/>
    </ligand>
</feature>
<name>A0ABV1IT31_9FIRM</name>
<gene>
    <name evidence="6" type="primary">nadK</name>
    <name evidence="7" type="ORF">AAAU51_04170</name>
</gene>
<feature type="binding site" evidence="6">
    <location>
        <begin position="178"/>
        <end position="183"/>
    </location>
    <ligand>
        <name>NAD(+)</name>
        <dbReference type="ChEBI" id="CHEBI:57540"/>
    </ligand>
</feature>
<protein>
    <recommendedName>
        <fullName evidence="6">NAD kinase</fullName>
        <ecNumber evidence="6">2.7.1.23</ecNumber>
    </recommendedName>
    <alternativeName>
        <fullName evidence="6">ATP-dependent NAD kinase</fullName>
    </alternativeName>
</protein>
<comment type="function">
    <text evidence="6">Involved in the regulation of the intracellular balance of NAD and NADP, and is a key enzyme in the biosynthesis of NADP. Catalyzes specifically the phosphorylation on 2'-hydroxyl of the adenosine moiety of NAD to yield NADP.</text>
</comment>
<evidence type="ECO:0000256" key="6">
    <source>
        <dbReference type="HAMAP-Rule" id="MF_00361"/>
    </source>
</evidence>
<comment type="caution">
    <text evidence="7">The sequence shown here is derived from an EMBL/GenBank/DDBJ whole genome shotgun (WGS) entry which is preliminary data.</text>
</comment>
<evidence type="ECO:0000313" key="7">
    <source>
        <dbReference type="EMBL" id="MEQ2710370.1"/>
    </source>
</evidence>
<evidence type="ECO:0000256" key="4">
    <source>
        <dbReference type="ARBA" id="ARBA00023027"/>
    </source>
</evidence>
<evidence type="ECO:0000256" key="1">
    <source>
        <dbReference type="ARBA" id="ARBA00022679"/>
    </source>
</evidence>
<dbReference type="InterPro" id="IPR002504">
    <property type="entry name" value="NADK"/>
</dbReference>
<dbReference type="Pfam" id="PF01513">
    <property type="entry name" value="NAD_kinase"/>
    <property type="match status" value="1"/>
</dbReference>
<dbReference type="Proteomes" id="UP001482154">
    <property type="component" value="Unassembled WGS sequence"/>
</dbReference>
<dbReference type="Gene3D" id="2.60.200.30">
    <property type="entry name" value="Probable inorganic polyphosphate/atp-NAD kinase, domain 2"/>
    <property type="match status" value="1"/>
</dbReference>
<comment type="cofactor">
    <cofactor evidence="6">
        <name>a divalent metal cation</name>
        <dbReference type="ChEBI" id="CHEBI:60240"/>
    </cofactor>
</comment>
<dbReference type="EMBL" id="JBBNIN010000004">
    <property type="protein sequence ID" value="MEQ2710370.1"/>
    <property type="molecule type" value="Genomic_DNA"/>
</dbReference>
<reference evidence="7 8" key="1">
    <citation type="submission" date="2024-04" db="EMBL/GenBank/DDBJ databases">
        <title>Human intestinal bacterial collection.</title>
        <authorList>
            <person name="Pauvert C."/>
            <person name="Hitch T.C.A."/>
            <person name="Clavel T."/>
        </authorList>
    </citation>
    <scope>NUCLEOTIDE SEQUENCE [LARGE SCALE GENOMIC DNA]</scope>
    <source>
        <strain evidence="7 8">CLA-AA-H249</strain>
    </source>
</reference>
<keyword evidence="8" id="KW-1185">Reference proteome</keyword>
<keyword evidence="6" id="KW-0547">Nucleotide-binding</keyword>